<comment type="caution">
    <text evidence="1">The sequence shown here is derived from an EMBL/GenBank/DDBJ whole genome shotgun (WGS) entry which is preliminary data.</text>
</comment>
<accession>A0A419N518</accession>
<gene>
    <name evidence="1" type="ORF">D6C13_19690</name>
</gene>
<name>A0A419N518_9GAMM</name>
<protein>
    <submittedName>
        <fullName evidence="1">Uncharacterized protein</fullName>
    </submittedName>
</protein>
<proteinExistence type="predicted"/>
<reference evidence="1 2" key="1">
    <citation type="submission" date="2018-09" db="EMBL/GenBank/DDBJ databases">
        <authorList>
            <person name="Le Fleche-Mateos A."/>
        </authorList>
    </citation>
    <scope>NUCLEOTIDE SEQUENCE [LARGE SCALE GENOMIC DNA]</scope>
    <source>
        <strain evidence="1 2">DSM 27399</strain>
    </source>
</reference>
<sequence>MLSMNPFYTSHRIGQLILKRSALATGAAFLLFAAQTYLKKSALMVRLPPLLFCHWRVMW</sequence>
<keyword evidence="2" id="KW-1185">Reference proteome</keyword>
<evidence type="ECO:0000313" key="2">
    <source>
        <dbReference type="Proteomes" id="UP000284908"/>
    </source>
</evidence>
<organism evidence="1 2">
    <name type="scientific">Rahnella woolbedingensis</name>
    <dbReference type="NCBI Taxonomy" id="1510574"/>
    <lineage>
        <taxon>Bacteria</taxon>
        <taxon>Pseudomonadati</taxon>
        <taxon>Pseudomonadota</taxon>
        <taxon>Gammaproteobacteria</taxon>
        <taxon>Enterobacterales</taxon>
        <taxon>Yersiniaceae</taxon>
        <taxon>Rahnella</taxon>
    </lineage>
</organism>
<dbReference type="Proteomes" id="UP000284908">
    <property type="component" value="Unassembled WGS sequence"/>
</dbReference>
<evidence type="ECO:0000313" key="1">
    <source>
        <dbReference type="EMBL" id="RJT40188.1"/>
    </source>
</evidence>
<dbReference type="EMBL" id="RAHH01000026">
    <property type="protein sequence ID" value="RJT40188.1"/>
    <property type="molecule type" value="Genomic_DNA"/>
</dbReference>
<dbReference type="AlphaFoldDB" id="A0A419N518"/>